<dbReference type="PANTHER" id="PTHR19143:SF327">
    <property type="entry name" value="FI21813P1-RELATED"/>
    <property type="match status" value="1"/>
</dbReference>
<dbReference type="PANTHER" id="PTHR19143">
    <property type="entry name" value="FIBRINOGEN/TENASCIN/ANGIOPOEITIN"/>
    <property type="match status" value="1"/>
</dbReference>
<dbReference type="EMBL" id="CAJPWZ010002239">
    <property type="protein sequence ID" value="CAG2234392.1"/>
    <property type="molecule type" value="Genomic_DNA"/>
</dbReference>
<dbReference type="Pfam" id="PF00024">
    <property type="entry name" value="PAN_1"/>
    <property type="match status" value="1"/>
</dbReference>
<dbReference type="Proteomes" id="UP000683360">
    <property type="component" value="Unassembled WGS sequence"/>
</dbReference>
<dbReference type="InterPro" id="IPR002181">
    <property type="entry name" value="Fibrinogen_a/b/g_C_dom"/>
</dbReference>
<dbReference type="SMART" id="SM00186">
    <property type="entry name" value="FBG"/>
    <property type="match status" value="1"/>
</dbReference>
<evidence type="ECO:0000313" key="2">
    <source>
        <dbReference type="EMBL" id="CAG2234392.1"/>
    </source>
</evidence>
<organism evidence="2 3">
    <name type="scientific">Mytilus edulis</name>
    <name type="common">Blue mussel</name>
    <dbReference type="NCBI Taxonomy" id="6550"/>
    <lineage>
        <taxon>Eukaryota</taxon>
        <taxon>Metazoa</taxon>
        <taxon>Spiralia</taxon>
        <taxon>Lophotrochozoa</taxon>
        <taxon>Mollusca</taxon>
        <taxon>Bivalvia</taxon>
        <taxon>Autobranchia</taxon>
        <taxon>Pteriomorphia</taxon>
        <taxon>Mytilida</taxon>
        <taxon>Mytiloidea</taxon>
        <taxon>Mytilidae</taxon>
        <taxon>Mytilinae</taxon>
        <taxon>Mytilus</taxon>
    </lineage>
</organism>
<accession>A0A8S3TRZ1</accession>
<name>A0A8S3TRZ1_MYTED</name>
<evidence type="ECO:0000313" key="3">
    <source>
        <dbReference type="Proteomes" id="UP000683360"/>
    </source>
</evidence>
<reference evidence="2" key="1">
    <citation type="submission" date="2021-03" db="EMBL/GenBank/DDBJ databases">
        <authorList>
            <person name="Bekaert M."/>
        </authorList>
    </citation>
    <scope>NUCLEOTIDE SEQUENCE</scope>
</reference>
<dbReference type="Gene3D" id="3.50.4.10">
    <property type="entry name" value="Hepatocyte Growth Factor"/>
    <property type="match status" value="1"/>
</dbReference>
<dbReference type="Pfam" id="PF00147">
    <property type="entry name" value="Fibrinogen_C"/>
    <property type="match status" value="2"/>
</dbReference>
<dbReference type="OrthoDB" id="6174403at2759"/>
<evidence type="ECO:0000259" key="1">
    <source>
        <dbReference type="PROSITE" id="PS51406"/>
    </source>
</evidence>
<dbReference type="SUPFAM" id="SSF57414">
    <property type="entry name" value="Hairpin loop containing domain-like"/>
    <property type="match status" value="1"/>
</dbReference>
<feature type="domain" description="Fibrinogen C-terminal" evidence="1">
    <location>
        <begin position="91"/>
        <end position="139"/>
    </location>
</feature>
<dbReference type="AlphaFoldDB" id="A0A8S3TRZ1"/>
<proteinExistence type="predicted"/>
<dbReference type="GO" id="GO:0005615">
    <property type="term" value="C:extracellular space"/>
    <property type="evidence" value="ECO:0007669"/>
    <property type="project" value="TreeGrafter"/>
</dbReference>
<dbReference type="PROSITE" id="PS51406">
    <property type="entry name" value="FIBRINOGEN_C_2"/>
    <property type="match status" value="2"/>
</dbReference>
<dbReference type="InterPro" id="IPR050373">
    <property type="entry name" value="Fibrinogen_C-term_domain"/>
</dbReference>
<dbReference type="Gene3D" id="3.90.215.10">
    <property type="entry name" value="Gamma Fibrinogen, chain A, domain 1"/>
    <property type="match status" value="2"/>
</dbReference>
<dbReference type="InterPro" id="IPR036056">
    <property type="entry name" value="Fibrinogen-like_C"/>
</dbReference>
<protein>
    <recommendedName>
        <fullName evidence="1">Fibrinogen C-terminal domain-containing protein</fullName>
    </recommendedName>
</protein>
<keyword evidence="3" id="KW-1185">Reference proteome</keyword>
<comment type="caution">
    <text evidence="2">The sequence shown here is derived from an EMBL/GenBank/DDBJ whole genome shotgun (WGS) entry which is preliminary data.</text>
</comment>
<feature type="domain" description="Fibrinogen C-terminal" evidence="1">
    <location>
        <begin position="141"/>
        <end position="271"/>
    </location>
</feature>
<dbReference type="SUPFAM" id="SSF56496">
    <property type="entry name" value="Fibrinogen C-terminal domain-like"/>
    <property type="match status" value="1"/>
</dbReference>
<dbReference type="InterPro" id="IPR003609">
    <property type="entry name" value="Pan_app"/>
</dbReference>
<dbReference type="InterPro" id="IPR014716">
    <property type="entry name" value="Fibrinogen_a/b/g_C_1"/>
</dbReference>
<gene>
    <name evidence="2" type="ORF">MEDL_47018</name>
</gene>
<sequence>MQNRAQTAKRNIQYDNVYKSDNLLWAAKQSSAVACIASCADHIDCRSVAFNGNDRRCQAFNKDFTNQLVTGISESGWSHYEVYPGNICKTGIIDTTARDCSEVQSQGHNCSGVYTIFPSNDIKKDVWCDLYTQGGRWTVRNEAMYHLTLSGGNELLILMQTWDGVWKHAYYIGFYIGHKNDNYRLHLSDCDSLLSFGQAGQQFSTKDVDNDPWGPRCNPTYHKGGFWFKNCCRADLNGFYYSTGVEATDSCHWRTFTGLRESLKTIYMMFR</sequence>